<dbReference type="Gene3D" id="2.60.220.50">
    <property type="match status" value="1"/>
</dbReference>
<evidence type="ECO:0000256" key="18">
    <source>
        <dbReference type="SAM" id="Phobius"/>
    </source>
</evidence>
<feature type="region of interest" description="Disordered" evidence="17">
    <location>
        <begin position="1249"/>
        <end position="1334"/>
    </location>
</feature>
<name>A0A7J8ATZ4_RHIFE</name>
<feature type="domain" description="Pentraxin (PTX)" evidence="21">
    <location>
        <begin position="29"/>
        <end position="228"/>
    </location>
</feature>
<keyword evidence="9 22" id="KW-0675">Receptor</keyword>
<dbReference type="SMART" id="SM00303">
    <property type="entry name" value="GPS"/>
    <property type="match status" value="1"/>
</dbReference>
<dbReference type="SMART" id="SM00159">
    <property type="entry name" value="PTX"/>
    <property type="match status" value="1"/>
</dbReference>
<feature type="compositionally biased region" description="Low complexity" evidence="17">
    <location>
        <begin position="2098"/>
        <end position="2119"/>
    </location>
</feature>
<evidence type="ECO:0000256" key="4">
    <source>
        <dbReference type="ARBA" id="ARBA00022729"/>
    </source>
</evidence>
<evidence type="ECO:0000256" key="2">
    <source>
        <dbReference type="ARBA" id="ARBA00007343"/>
    </source>
</evidence>
<dbReference type="GO" id="GO:0004930">
    <property type="term" value="F:G protein-coupled receptor activity"/>
    <property type="evidence" value="ECO:0007669"/>
    <property type="project" value="UniProtKB-KW"/>
</dbReference>
<gene>
    <name evidence="22" type="ORF">mRhiFer1_000368</name>
</gene>
<feature type="region of interest" description="Disordered" evidence="17">
    <location>
        <begin position="926"/>
        <end position="945"/>
    </location>
</feature>
<dbReference type="GO" id="GO:0007166">
    <property type="term" value="P:cell surface receptor signaling pathway"/>
    <property type="evidence" value="ECO:0007669"/>
    <property type="project" value="InterPro"/>
</dbReference>
<accession>A0A7J8ATZ4</accession>
<comment type="function">
    <text evidence="14">Orphan adhesion G-protein coupled receptor (aGPCR). Ligand binding causes a conformation change that triggers signaling via guanine nucleotide-binding proteins (G proteins) and modulates the activity of downstream effectors, such as adenylate cyclase. ADGRG4 is coupled to G(s) G proteins and mediates activation of adenylate cyclase activity. May be act as sensor of mechanical forces.</text>
</comment>
<feature type="transmembrane region" description="Helical" evidence="18">
    <location>
        <begin position="2801"/>
        <end position="2825"/>
    </location>
</feature>
<feature type="transmembrane region" description="Helical" evidence="18">
    <location>
        <begin position="2738"/>
        <end position="2764"/>
    </location>
</feature>
<dbReference type="Proteomes" id="UP000585614">
    <property type="component" value="Unassembled WGS sequence"/>
</dbReference>
<dbReference type="InterPro" id="IPR057244">
    <property type="entry name" value="GAIN_B"/>
</dbReference>
<comment type="caution">
    <text evidence="16">Lacks conserved residue(s) required for the propagation of feature annotation.</text>
</comment>
<dbReference type="SUPFAM" id="SSF81321">
    <property type="entry name" value="Family A G protein-coupled receptor-like"/>
    <property type="match status" value="1"/>
</dbReference>
<evidence type="ECO:0000259" key="21">
    <source>
        <dbReference type="PROSITE" id="PS51828"/>
    </source>
</evidence>
<feature type="domain" description="G-protein coupled receptors family 2 profile 2" evidence="20">
    <location>
        <begin position="2739"/>
        <end position="2986"/>
    </location>
</feature>
<dbReference type="GO" id="GO:0005886">
    <property type="term" value="C:plasma membrane"/>
    <property type="evidence" value="ECO:0007669"/>
    <property type="project" value="TreeGrafter"/>
</dbReference>
<comment type="similarity">
    <text evidence="2">Belongs to the G-protein coupled receptor 2 family. Adhesion G-protein coupled receptor (ADGR) subfamily.</text>
</comment>
<evidence type="ECO:0000256" key="3">
    <source>
        <dbReference type="ARBA" id="ARBA00022692"/>
    </source>
</evidence>
<feature type="compositionally biased region" description="Polar residues" evidence="17">
    <location>
        <begin position="1263"/>
        <end position="1283"/>
    </location>
</feature>
<feature type="transmembrane region" description="Helical" evidence="18">
    <location>
        <begin position="2935"/>
        <end position="2956"/>
    </location>
</feature>
<dbReference type="InterPro" id="IPR013320">
    <property type="entry name" value="ConA-like_dom_sf"/>
</dbReference>
<evidence type="ECO:0000256" key="14">
    <source>
        <dbReference type="ARBA" id="ARBA00093368"/>
    </source>
</evidence>
<evidence type="ECO:0000256" key="16">
    <source>
        <dbReference type="PROSITE-ProRule" id="PRU01172"/>
    </source>
</evidence>
<evidence type="ECO:0000256" key="6">
    <source>
        <dbReference type="ARBA" id="ARBA00023040"/>
    </source>
</evidence>
<dbReference type="PROSITE" id="PS50221">
    <property type="entry name" value="GAIN_B"/>
    <property type="match status" value="1"/>
</dbReference>
<comment type="subcellular location">
    <subcellularLocation>
        <location evidence="1">Membrane</location>
        <topology evidence="1">Multi-pass membrane protein</topology>
    </subcellularLocation>
</comment>
<feature type="compositionally biased region" description="Low complexity" evidence="17">
    <location>
        <begin position="1314"/>
        <end position="1334"/>
    </location>
</feature>
<feature type="region of interest" description="Disordered" evidence="17">
    <location>
        <begin position="1876"/>
        <end position="1901"/>
    </location>
</feature>
<evidence type="ECO:0000256" key="17">
    <source>
        <dbReference type="SAM" id="MobiDB-lite"/>
    </source>
</evidence>
<comment type="subunit">
    <text evidence="15">Homodimer; homodimerizes via its Pentraxin domain in a calcium-independent manner. Heterodimer of 2 chains generated by proteolytic processing; the large extracellular N-terminal fragment and the membrane-bound C-terminal fragment predominantly remain associated and non-covalently linked.</text>
</comment>
<dbReference type="PROSITE" id="PS51828">
    <property type="entry name" value="PTX_2"/>
    <property type="match status" value="1"/>
</dbReference>
<evidence type="ECO:0000259" key="20">
    <source>
        <dbReference type="PROSITE" id="PS50261"/>
    </source>
</evidence>
<keyword evidence="7 18" id="KW-0472">Membrane</keyword>
<dbReference type="InterPro" id="IPR017981">
    <property type="entry name" value="GPCR_2-like_7TM"/>
</dbReference>
<evidence type="ECO:0000313" key="22">
    <source>
        <dbReference type="EMBL" id="KAF6389580.1"/>
    </source>
</evidence>
<dbReference type="InterPro" id="IPR001759">
    <property type="entry name" value="PTX_dom"/>
</dbReference>
<dbReference type="PRINTS" id="PR00249">
    <property type="entry name" value="GPCRSECRETIN"/>
</dbReference>
<dbReference type="InterPro" id="IPR000203">
    <property type="entry name" value="GPS"/>
</dbReference>
<evidence type="ECO:0000256" key="13">
    <source>
        <dbReference type="ARBA" id="ARBA00082055"/>
    </source>
</evidence>
<dbReference type="Pfam" id="PF00002">
    <property type="entry name" value="7tm_2"/>
    <property type="match status" value="1"/>
</dbReference>
<keyword evidence="11" id="KW-0807">Transducer</keyword>
<dbReference type="PANTHER" id="PTHR12011:SF277">
    <property type="entry name" value="ADHESION G-PROTEIN COUPLED RECEPTOR G4"/>
    <property type="match status" value="1"/>
</dbReference>
<sequence length="3106" mass="336056">MKGHIIYQRLYGLILMSSFIFLSDALSLKGKRLDFYGRADTYVSLTNIIPELSRFTACIDLVFVDDKSSDWMAFSYVTDNTFLGREDIDLGLAGDHQHLILHNLGKTFYVRYHLTPFQWHTVCLIWDGMKGRLELFLNKERILVMMDQPQNLTPNGTLVLGHFLKNRDSQFKSVLPRFIGSLYYFQLWDRILENEEFMKCLDGNVVSWKEDVWLVNKIVPTFDMRLRCFVSEDIAIQETSTTLSQQIDLTTPSQVTGLKPQKTVYSSTMMSKSMPIFATDYTTISYTNTTSPPLEVMTAPIFLKTSIAETATSAAGILSTSAAIALPTKSTSIDTTANSMKITKSSPSESTRTTKMAGAIATEALHPTTATNFLYTSRFTKNSIVSKTSVTVSQPAIMKTTSLFSSIESISTSTTSWPKHKSTDIGVLPISTASQEFLASTAAGTVPWSTVKQTSAATTHIGTASASPPESVIISRATPRDTVFPRNQTASTLATTDTEVSFTVHSMTLPTKPMETIPELRTAETELTSTNFQDVTSPRVEDTISTSMPKEASSMALSFSTSSSFIGAQSVQTVIDAETTHTTLTPGITLAPTAAESMFSPTITGQVYTQNTPTRGENMFPLISTRSASTSKASELGPTSEPHLFSTSEITWTSSPDQTLLTPIFHGSTSDTEHSSTTTNIIIPPEVSTESEAITTAESFVTTDAIRDRYTTALPNLTSPWFSNFSTVSGITSVTKLPEFKPTTLLLKSTPMSTVVGNELLSTSRETVVPSVDISTFADVEPNFSTEESASETTQTEIKSTIEFGGTTIPVPESATTQRFNATVTRKETTSPYLKGKSTIAVTTELSPFATMLETTDESAQMVTTSVTISHFPDLEKISTSLDSKTATTEVRESWFSTKLVRTTPKSSYNGTTEIFNSTPIYTALRTSETPPEGNPTPYPTSGSTQTFPEPLGASTTRILESSSAAIPTDRTAMSLSASILHPQPTATHSSATPVPITHMFSLPVNVSAVTSMLISEETKVTMSEPSTLSRASSTSILSGVSTLPSANVTTASVPLLDQAASITSDIVPTYRVSAHTTSEATVISVRMTPTAVPSLTETQVPSLRPSTLGATKAETTLFSTSADTVTPSTPTLACSKSLPDTSSTHMISTMSTPVATHSVSQVEETSTHAVNFSYTSSGSGDVVSLVTGTTETSVVDKTMSSHASANKLTTSVDGLISQFSTRLANTLVPTLPVTDFSTLSSGKEQIATSLGNTPETVDATEISPSKNPFISESQGTSSSEMTGTGFAEITKISSQQTHSPSEIPLASSRDRISTSSPTSRSTPTTPTWTSSNTDIHIPEMYTSLGKTVLPSQTLTITTSLSPEKESLSALSVYTPRTEKMIVSTSSVTHSFSSSQNTSFVDTVTSRTTRISNPVNINTTLSHLLSSRTQPEVTSVASPISESTQTSPESLSLSTTGLSSAKFTIISTDGITTVLPAPNVTAALIGNTSMGTSIPIDQMSSLPVSVTAFTSRRVSDTPAILKTKSPKTAHPDCLKSPSLATSGSVSEVSSMSVHDSAFSPPAVSSDTSTRVGSFPTLLSSTTPRTTMTIQTSTLAITPVTYAGPTSKSTMVSSAFTTSEMTEMSSRITPTSFPSPTEPTFSSVKTIPTTIITRVVTPFVGTATSTEAISSTPKTTFSPFLSTTQQSSQGYEATTIGILSGITNSSLYTVSSGRITVLTNTYSRTAAPESVLSSTPSDSLQTSLNIQVSPSLTSFRSTPGPTKSIKATTYFSSNTKKATSLSENTSTAELIKGATSVNAPVSYPSRIPSSATLPSLTSFVFSPHSPETEFSTPKTFFSPTSQMVEFPVLGTRTPSSNTQSLLMTSWNTSRAEDSQFPIFTTTPVPTPNKMETETPRLVPGSLSTFTAPQTALVSEDVMAMSSISTSGILPTLGMSESPSLSISSRSIPTTLAEIKQTFEKTTPSVTPGTTLPLNPSGAASGSIISKATTSPMLTWILSSLPSDSPLATVSNTPHIITSSTGEVSKSTFLTFNMTPTHPFTNFTTLPFATVSTILTKTTPMSTVGSVTTAFPTSLPMSMKITDGSVYISISPEASSRTTVTVNSRTVSQPSSFSRMSRSPSTTNPTLSIGSMLWPSSTITSARSRIPAASTSPTLVFPKPALDSLPNTTTSTTSTATGASFPLISTRVTYPSTATVSSLLSSFFVTTWLDPTPSFLSTETSISPIATESTVSFYNIEMSFSVFDEEPEIPITSVVNEFAENWLNSIFQDSEFALANLAIQIKSRDTSEEEITMDQGFISVAMSFLFHYLEQREGQETAAISHVQYRCACQVIIKANSSLAPTELIGRIKSKIHGNSMHGNFTQDQLTLLVNSEHVTVKKLEPGKCKADETASKYKGTYKWPSTNPTEIAQTRCLKNEAGNTTRICSISMDTGKSQWEKPKFKQCKLLQRLPDKIVDLANITISDENADDVAEHILNLINESPSLDEEETKIIVSKLSDISQCDEISMNLTQIILQIIDAALGKQTNSASDLHEVSNEILRVIKRAGHKMEFFGRTANLTVASLALAVLRVDHTFEGMAFSIRSYEEGTDPEIYLSEVPLGRVLASIYLPKSLRKRIPLSNLQTILFNFFGQTSLFKTKNITKALTTYVVSASISDTSIQNLADPVVITLQHIEGNQNYDQVQCAFWDFGNNDGRGGWNSSGCKVKETNINYTICHCDHLTHFGVLMDLSRSAVDVVNERILVLITYTGCGISSIFLGVVMVTYIAFHKLRKDHPSKILINLCTALLMLNLVFLINSWSSSFQKAGLCITVAVALHYFLLVSLTWMGLEAVHMYFALVKVFNIYIPNYILKFCLVGWGIPAIMVAIILSVKKDLYGTLRSTSPFCWIKDDSLFYISVVAYFCLIFLMNFSVFCTVLAQLNSMKSQIQKTRRKMILHDLKGTTSLTFLLGLTWGFAFFAWGPVRILFLYLFAIFNTLQGFFIFVFHCMMKESVREQWQIHLCCGWLRLDYSSDGSSRCELNVGYKQERLKEIFEHKLLTPSLKSTATNSTFKSLGSTQGTPSEIHFPNDDFDEDPYCFSPLSCDAVPNCVRRILPVEIKMNSIHKQSFLQ</sequence>
<keyword evidence="4" id="KW-0732">Signal</keyword>
<dbReference type="PANTHER" id="PTHR12011">
    <property type="entry name" value="ADHESION G-PROTEIN COUPLED RECEPTOR"/>
    <property type="match status" value="1"/>
</dbReference>
<evidence type="ECO:0000256" key="11">
    <source>
        <dbReference type="ARBA" id="ARBA00023224"/>
    </source>
</evidence>
<evidence type="ECO:0000256" key="12">
    <source>
        <dbReference type="ARBA" id="ARBA00069919"/>
    </source>
</evidence>
<dbReference type="SUPFAM" id="SSF49899">
    <property type="entry name" value="Concanavalin A-like lectins/glucanases"/>
    <property type="match status" value="1"/>
</dbReference>
<evidence type="ECO:0000256" key="1">
    <source>
        <dbReference type="ARBA" id="ARBA00004141"/>
    </source>
</evidence>
<keyword evidence="8" id="KW-1015">Disulfide bond</keyword>
<dbReference type="CDD" id="cd15997">
    <property type="entry name" value="7tmB2_GPR112"/>
    <property type="match status" value="1"/>
</dbReference>
<dbReference type="FunFam" id="2.60.220.50:FF:000018">
    <property type="entry name" value="Adhesion G protein-coupled receptor G6"/>
    <property type="match status" value="1"/>
</dbReference>
<feature type="transmembrane region" description="Helical" evidence="18">
    <location>
        <begin position="2888"/>
        <end position="2914"/>
    </location>
</feature>
<evidence type="ECO:0000259" key="19">
    <source>
        <dbReference type="PROSITE" id="PS50221"/>
    </source>
</evidence>
<organism evidence="22 23">
    <name type="scientific">Rhinolophus ferrumequinum</name>
    <name type="common">Greater horseshoe bat</name>
    <dbReference type="NCBI Taxonomy" id="59479"/>
    <lineage>
        <taxon>Eukaryota</taxon>
        <taxon>Metazoa</taxon>
        <taxon>Chordata</taxon>
        <taxon>Craniata</taxon>
        <taxon>Vertebrata</taxon>
        <taxon>Euteleostomi</taxon>
        <taxon>Mammalia</taxon>
        <taxon>Eutheria</taxon>
        <taxon>Laurasiatheria</taxon>
        <taxon>Chiroptera</taxon>
        <taxon>Yinpterochiroptera</taxon>
        <taxon>Rhinolophoidea</taxon>
        <taxon>Rhinolophidae</taxon>
        <taxon>Rhinolophinae</taxon>
        <taxon>Rhinolophus</taxon>
    </lineage>
</organism>
<evidence type="ECO:0000313" key="23">
    <source>
        <dbReference type="Proteomes" id="UP000585614"/>
    </source>
</evidence>
<protein>
    <recommendedName>
        <fullName evidence="12">Adhesion G-protein coupled receptor G4</fullName>
    </recommendedName>
    <alternativeName>
        <fullName evidence="13">G-protein coupled receptor 112</fullName>
    </alternativeName>
</protein>
<evidence type="ECO:0000256" key="10">
    <source>
        <dbReference type="ARBA" id="ARBA00023180"/>
    </source>
</evidence>
<keyword evidence="6" id="KW-0297">G-protein coupled receptor</keyword>
<feature type="domain" description="GAIN-B" evidence="19">
    <location>
        <begin position="2575"/>
        <end position="2730"/>
    </location>
</feature>
<evidence type="ECO:0000256" key="9">
    <source>
        <dbReference type="ARBA" id="ARBA00023170"/>
    </source>
</evidence>
<dbReference type="FunFam" id="1.20.1070.10:FF:000234">
    <property type="entry name" value="adhesion G-protein coupled receptor G4"/>
    <property type="match status" value="1"/>
</dbReference>
<dbReference type="InterPro" id="IPR036445">
    <property type="entry name" value="GPCR_2_extracell_dom_sf"/>
</dbReference>
<feature type="transmembrane region" description="Helical" evidence="18">
    <location>
        <begin position="2962"/>
        <end position="2981"/>
    </location>
</feature>
<evidence type="ECO:0000256" key="7">
    <source>
        <dbReference type="ARBA" id="ARBA00023136"/>
    </source>
</evidence>
<evidence type="ECO:0000256" key="15">
    <source>
        <dbReference type="ARBA" id="ARBA00093577"/>
    </source>
</evidence>
<feature type="transmembrane region" description="Helical" evidence="18">
    <location>
        <begin position="2776"/>
        <end position="2795"/>
    </location>
</feature>
<keyword evidence="3 18" id="KW-0812">Transmembrane</keyword>
<feature type="compositionally biased region" description="Polar residues" evidence="17">
    <location>
        <begin position="1292"/>
        <end position="1301"/>
    </location>
</feature>
<dbReference type="Gene3D" id="2.60.120.200">
    <property type="match status" value="1"/>
</dbReference>
<dbReference type="Gene3D" id="1.20.1070.10">
    <property type="entry name" value="Rhodopsin 7-helix transmembrane proteins"/>
    <property type="match status" value="1"/>
</dbReference>
<keyword evidence="5 18" id="KW-1133">Transmembrane helix</keyword>
<dbReference type="GO" id="GO:0007189">
    <property type="term" value="P:adenylate cyclase-activating G protein-coupled receptor signaling pathway"/>
    <property type="evidence" value="ECO:0007669"/>
    <property type="project" value="TreeGrafter"/>
</dbReference>
<keyword evidence="10" id="KW-0325">Glycoprotein</keyword>
<dbReference type="EMBL" id="JACAGC010000001">
    <property type="protein sequence ID" value="KAF6389580.1"/>
    <property type="molecule type" value="Genomic_DNA"/>
</dbReference>
<proteinExistence type="inferred from homology"/>
<evidence type="ECO:0000256" key="8">
    <source>
        <dbReference type="ARBA" id="ARBA00023157"/>
    </source>
</evidence>
<dbReference type="FunFam" id="2.60.120.200:FF:000172">
    <property type="entry name" value="Adhesion G protein-coupled receptor G4"/>
    <property type="match status" value="1"/>
</dbReference>
<reference evidence="22 23" key="1">
    <citation type="journal article" date="2020" name="Nature">
        <title>Six reference-quality genomes reveal evolution of bat adaptations.</title>
        <authorList>
            <person name="Jebb D."/>
            <person name="Huang Z."/>
            <person name="Pippel M."/>
            <person name="Hughes G.M."/>
            <person name="Lavrichenko K."/>
            <person name="Devanna P."/>
            <person name="Winkler S."/>
            <person name="Jermiin L.S."/>
            <person name="Skirmuntt E.C."/>
            <person name="Katzourakis A."/>
            <person name="Burkitt-Gray L."/>
            <person name="Ray D.A."/>
            <person name="Sullivan K.A.M."/>
            <person name="Roscito J.G."/>
            <person name="Kirilenko B.M."/>
            <person name="Davalos L.M."/>
            <person name="Corthals A.P."/>
            <person name="Power M.L."/>
            <person name="Jones G."/>
            <person name="Ransome R.D."/>
            <person name="Dechmann D.K.N."/>
            <person name="Locatelli A.G."/>
            <person name="Puechmaille S.J."/>
            <person name="Fedrigo O."/>
            <person name="Jarvis E.D."/>
            <person name="Hiller M."/>
            <person name="Vernes S.C."/>
            <person name="Myers E.W."/>
            <person name="Teeling E.C."/>
        </authorList>
    </citation>
    <scope>NUCLEOTIDE SEQUENCE [LARGE SCALE GENOMIC DNA]</scope>
    <source>
        <strain evidence="22">MRhiFer1</strain>
        <tissue evidence="22">Lung</tissue>
    </source>
</reference>
<feature type="region of interest" description="Disordered" evidence="17">
    <location>
        <begin position="2098"/>
        <end position="2125"/>
    </location>
</feature>
<dbReference type="Pfam" id="PF01825">
    <property type="entry name" value="GPS"/>
    <property type="match status" value="1"/>
</dbReference>
<dbReference type="InterPro" id="IPR000832">
    <property type="entry name" value="GPCR_2_secretin-like"/>
</dbReference>
<dbReference type="Gene3D" id="4.10.1240.10">
    <property type="entry name" value="GPCR, family 2, extracellular hormone receptor domain"/>
    <property type="match status" value="1"/>
</dbReference>
<dbReference type="PROSITE" id="PS50261">
    <property type="entry name" value="G_PROTEIN_RECEP_F2_4"/>
    <property type="match status" value="1"/>
</dbReference>
<feature type="transmembrane region" description="Helical" evidence="18">
    <location>
        <begin position="2845"/>
        <end position="2868"/>
    </location>
</feature>
<evidence type="ECO:0000256" key="5">
    <source>
        <dbReference type="ARBA" id="ARBA00022989"/>
    </source>
</evidence>
<comment type="caution">
    <text evidence="22">The sequence shown here is derived from an EMBL/GenBank/DDBJ whole genome shotgun (WGS) entry which is preliminary data.</text>
</comment>
<dbReference type="InterPro" id="IPR046338">
    <property type="entry name" value="GAIN_dom_sf"/>
</dbReference>